<feature type="transmembrane region" description="Helical" evidence="1">
    <location>
        <begin position="176"/>
        <end position="193"/>
    </location>
</feature>
<dbReference type="RefSeq" id="WP_048356175.1">
    <property type="nucleotide sequence ID" value="NZ_CP023481.1"/>
</dbReference>
<reference evidence="4 6" key="3">
    <citation type="submission" date="2023-03" db="EMBL/GenBank/DDBJ databases">
        <title>Agriculturally important microbes genome sequencing.</title>
        <authorList>
            <person name="Dunlap C."/>
        </authorList>
    </citation>
    <scope>NUCLEOTIDE SEQUENCE [LARGE SCALE GENOMIC DNA]</scope>
    <source>
        <strain evidence="4 6">CBP-3203</strain>
    </source>
</reference>
<evidence type="ECO:0000256" key="1">
    <source>
        <dbReference type="SAM" id="Phobius"/>
    </source>
</evidence>
<dbReference type="Gene3D" id="1.20.144.10">
    <property type="entry name" value="Phosphatidic acid phosphatase type 2/haloperoxidase"/>
    <property type="match status" value="2"/>
</dbReference>
<proteinExistence type="predicted"/>
<comment type="caution">
    <text evidence="3">The sequence shown here is derived from an EMBL/GenBank/DDBJ whole genome shotgun (WGS) entry which is preliminary data.</text>
</comment>
<dbReference type="OrthoDB" id="9789113at2"/>
<organism evidence="3 5">
    <name type="scientific">Bacillus glycinifermentans</name>
    <dbReference type="NCBI Taxonomy" id="1664069"/>
    <lineage>
        <taxon>Bacteria</taxon>
        <taxon>Bacillati</taxon>
        <taxon>Bacillota</taxon>
        <taxon>Bacilli</taxon>
        <taxon>Bacillales</taxon>
        <taxon>Bacillaceae</taxon>
        <taxon>Bacillus</taxon>
    </lineage>
</organism>
<feature type="transmembrane region" description="Helical" evidence="1">
    <location>
        <begin position="49"/>
        <end position="72"/>
    </location>
</feature>
<reference evidence="3" key="2">
    <citation type="submission" date="2015-10" db="EMBL/GenBank/DDBJ databases">
        <authorList>
            <person name="Gilbert D.G."/>
        </authorList>
    </citation>
    <scope>NUCLEOTIDE SEQUENCE</scope>
    <source>
        <strain evidence="3">GO-13</strain>
    </source>
</reference>
<evidence type="ECO:0000313" key="6">
    <source>
        <dbReference type="Proteomes" id="UP001341297"/>
    </source>
</evidence>
<dbReference type="InterPro" id="IPR036938">
    <property type="entry name" value="PAP2/HPO_sf"/>
</dbReference>
<dbReference type="Proteomes" id="UP000036168">
    <property type="component" value="Unassembled WGS sequence"/>
</dbReference>
<dbReference type="CDD" id="cd03392">
    <property type="entry name" value="PAP2_like_2"/>
    <property type="match status" value="1"/>
</dbReference>
<keyword evidence="1" id="KW-0472">Membrane</keyword>
<accession>A0A0T6BN66</accession>
<dbReference type="EMBL" id="JARRTL010000019">
    <property type="protein sequence ID" value="MEC0486657.1"/>
    <property type="molecule type" value="Genomic_DNA"/>
</dbReference>
<dbReference type="EMBL" id="LECW02000024">
    <property type="protein sequence ID" value="KRT93022.1"/>
    <property type="molecule type" value="Genomic_DNA"/>
</dbReference>
<keyword evidence="1" id="KW-0812">Transmembrane</keyword>
<dbReference type="InterPro" id="IPR000326">
    <property type="entry name" value="PAP2/HPO"/>
</dbReference>
<feature type="domain" description="Phosphatidic acid phosphatase type 2/haloperoxidase" evidence="2">
    <location>
        <begin position="77"/>
        <end position="191"/>
    </location>
</feature>
<evidence type="ECO:0000313" key="4">
    <source>
        <dbReference type="EMBL" id="MEC0486657.1"/>
    </source>
</evidence>
<reference evidence="3 5" key="1">
    <citation type="journal article" date="2015" name="Int. J. Syst. Evol. Microbiol.">
        <title>Bacillus glycinifermentans sp. nov., isolated from fermented soybean paste.</title>
        <authorList>
            <person name="Kim S.J."/>
            <person name="Dunlap C.A."/>
            <person name="Kwon S.W."/>
            <person name="Rooney A.P."/>
        </authorList>
    </citation>
    <scope>NUCLEOTIDE SEQUENCE [LARGE SCALE GENOMIC DNA]</scope>
    <source>
        <strain evidence="3 5">GO-13</strain>
    </source>
</reference>
<dbReference type="Pfam" id="PF01569">
    <property type="entry name" value="PAP2"/>
    <property type="match status" value="1"/>
</dbReference>
<feature type="transmembrane region" description="Helical" evidence="1">
    <location>
        <begin position="115"/>
        <end position="137"/>
    </location>
</feature>
<evidence type="ECO:0000259" key="2">
    <source>
        <dbReference type="SMART" id="SM00014"/>
    </source>
</evidence>
<evidence type="ECO:0000313" key="3">
    <source>
        <dbReference type="EMBL" id="KRT93022.1"/>
    </source>
</evidence>
<name>A0A0T6BN66_9BACI</name>
<evidence type="ECO:0000313" key="5">
    <source>
        <dbReference type="Proteomes" id="UP000036168"/>
    </source>
</evidence>
<gene>
    <name evidence="3" type="ORF">AB447_221080</name>
    <name evidence="4" type="ORF">P8828_17905</name>
</gene>
<dbReference type="PANTHER" id="PTHR14969:SF13">
    <property type="entry name" value="AT30094P"/>
    <property type="match status" value="1"/>
</dbReference>
<keyword evidence="6" id="KW-1185">Reference proteome</keyword>
<keyword evidence="1" id="KW-1133">Transmembrane helix</keyword>
<feature type="transmembrane region" description="Helical" evidence="1">
    <location>
        <begin position="149"/>
        <end position="170"/>
    </location>
</feature>
<dbReference type="AlphaFoldDB" id="A0A0T6BN66"/>
<dbReference type="SUPFAM" id="SSF48317">
    <property type="entry name" value="Acid phosphatase/Vanadium-dependent haloperoxidase"/>
    <property type="match status" value="1"/>
</dbReference>
<protein>
    <submittedName>
        <fullName evidence="3 4">Phosphatase</fullName>
    </submittedName>
</protein>
<dbReference type="SMART" id="SM00014">
    <property type="entry name" value="acidPPc"/>
    <property type="match status" value="1"/>
</dbReference>
<dbReference type="Proteomes" id="UP001341297">
    <property type="component" value="Unassembled WGS sequence"/>
</dbReference>
<dbReference type="PANTHER" id="PTHR14969">
    <property type="entry name" value="SPHINGOSINE-1-PHOSPHATE PHOSPHOHYDROLASE"/>
    <property type="match status" value="1"/>
</dbReference>
<sequence length="203" mass="22907">MYKTIISAVLFIIAAVIIRFPVVQSVDVNILQAVESIRQPFLTQLFKMLTHLGSGKIILPLLLLLTVILAVYKKAGASLYVYLLFFAERMANEGLKDWISRERPSLSPLVSETSFSFPSGHSMNAAAMYPFIAYLLLTHVPFFKKRRTSVMVWTGVLIGLIGFSRMYLGVHYTTDVIGGFSLGFALFFIFKKIDENFPLVRQK</sequence>
<dbReference type="STRING" id="1664069.BGLY_2541"/>